<dbReference type="InterPro" id="IPR029052">
    <property type="entry name" value="Metallo-depent_PP-like"/>
</dbReference>
<accession>A0A4R6EDA8</accession>
<dbReference type="EMBL" id="SNVV01000002">
    <property type="protein sequence ID" value="TDN56165.1"/>
    <property type="molecule type" value="Genomic_DNA"/>
</dbReference>
<dbReference type="OrthoDB" id="9811542at2"/>
<comment type="caution">
    <text evidence="2">The sequence shown here is derived from an EMBL/GenBank/DDBJ whole genome shotgun (WGS) entry which is preliminary data.</text>
</comment>
<proteinExistence type="predicted"/>
<name>A0A4R6EDA8_9RHOO</name>
<sequence length="584" mass="65682">MERLNFLHLTDLHLGVAGMRELWPRVERTLRDDLSFLIKEAGGLDLVCFTGDLTQQGRKEEFAQVGLFLARLWEHFGKLGQRPCLVAVPGNHDLVRPPEKDPVLLTLTRLWADPMVGPEFWSDPQSPYRHLIEDAFANYREWWEGLQLPRLPEGTAEAMLPGDFAVTFQKGELKIGILGLNTAFLQLKGDMDEGSLALNLRQFHAACGGNGPEWVQGHDACLLMTHHPASWLRPEARNDLEGEIHYPPESFALHLFGHMHEADLSALSVGGGSERRRLQGTALFSQEGWTKIDSRQRTCGYTLGSLSFDQAGAGLQLWPRKALRGAGRNWDIKVDHERFEIPKGGEATRIMPLRLPEKNAGSAGSPPPVGVRPAPAATRRKYAGLVGPANFREVHNLLAELLTKSDLQSPVRIKNIALDMEMTWALIRDDIMSRRWGKRLEWRTLMVDGRAKAITQLRNAGSLISPQMARARETEIGEFCDGKAQYIEEHNFGFACRVYAEAPLMHGFLVDDRILFVGLCSNDGKAWTTSPYIQFIRNPEKRSELDGDIARHFIQVFEGWFDAHWNAPAARRVWPHESIQAPPG</sequence>
<dbReference type="Gene3D" id="3.60.21.10">
    <property type="match status" value="1"/>
</dbReference>
<dbReference type="Proteomes" id="UP000295129">
    <property type="component" value="Unassembled WGS sequence"/>
</dbReference>
<reference evidence="2 3" key="1">
    <citation type="submission" date="2019-03" db="EMBL/GenBank/DDBJ databases">
        <title>Genomic Encyclopedia of Type Strains, Phase IV (KMG-IV): sequencing the most valuable type-strain genomes for metagenomic binning, comparative biology and taxonomic classification.</title>
        <authorList>
            <person name="Goeker M."/>
        </authorList>
    </citation>
    <scope>NUCLEOTIDE SEQUENCE [LARGE SCALE GENOMIC DNA]</scope>
    <source>
        <strain evidence="2 3">DSM 12121</strain>
    </source>
</reference>
<organism evidence="2 3">
    <name type="scientific">Azoarcus indigens</name>
    <dbReference type="NCBI Taxonomy" id="29545"/>
    <lineage>
        <taxon>Bacteria</taxon>
        <taxon>Pseudomonadati</taxon>
        <taxon>Pseudomonadota</taxon>
        <taxon>Betaproteobacteria</taxon>
        <taxon>Rhodocyclales</taxon>
        <taxon>Zoogloeaceae</taxon>
        <taxon>Azoarcus</taxon>
    </lineage>
</organism>
<dbReference type="SUPFAM" id="SSF56300">
    <property type="entry name" value="Metallo-dependent phosphatases"/>
    <property type="match status" value="1"/>
</dbReference>
<dbReference type="GO" id="GO:0016787">
    <property type="term" value="F:hydrolase activity"/>
    <property type="evidence" value="ECO:0007669"/>
    <property type="project" value="InterPro"/>
</dbReference>
<evidence type="ECO:0000259" key="1">
    <source>
        <dbReference type="Pfam" id="PF00149"/>
    </source>
</evidence>
<dbReference type="InterPro" id="IPR004843">
    <property type="entry name" value="Calcineurin-like_PHP"/>
</dbReference>
<evidence type="ECO:0000313" key="2">
    <source>
        <dbReference type="EMBL" id="TDN56165.1"/>
    </source>
</evidence>
<protein>
    <submittedName>
        <fullName evidence="2">Calcineurin-like phosphoesterase family protein</fullName>
    </submittedName>
</protein>
<dbReference type="AlphaFoldDB" id="A0A4R6EDA8"/>
<evidence type="ECO:0000313" key="3">
    <source>
        <dbReference type="Proteomes" id="UP000295129"/>
    </source>
</evidence>
<gene>
    <name evidence="2" type="ORF">C7389_102100</name>
</gene>
<dbReference type="RefSeq" id="WP_133588381.1">
    <property type="nucleotide sequence ID" value="NZ_SNVV01000002.1"/>
</dbReference>
<dbReference type="Pfam" id="PF00149">
    <property type="entry name" value="Metallophos"/>
    <property type="match status" value="1"/>
</dbReference>
<feature type="domain" description="Calcineurin-like phosphoesterase" evidence="1">
    <location>
        <begin position="5"/>
        <end position="261"/>
    </location>
</feature>
<keyword evidence="3" id="KW-1185">Reference proteome</keyword>